<evidence type="ECO:0008006" key="3">
    <source>
        <dbReference type="Google" id="ProtNLM"/>
    </source>
</evidence>
<reference evidence="1 2" key="1">
    <citation type="journal article" date="2019" name="Commun. Biol.">
        <title>The bagworm genome reveals a unique fibroin gene that provides high tensile strength.</title>
        <authorList>
            <person name="Kono N."/>
            <person name="Nakamura H."/>
            <person name="Ohtoshi R."/>
            <person name="Tomita M."/>
            <person name="Numata K."/>
            <person name="Arakawa K."/>
        </authorList>
    </citation>
    <scope>NUCLEOTIDE SEQUENCE [LARGE SCALE GENOMIC DNA]</scope>
</reference>
<organism evidence="1 2">
    <name type="scientific">Eumeta variegata</name>
    <name type="common">Bagworm moth</name>
    <name type="synonym">Eumeta japonica</name>
    <dbReference type="NCBI Taxonomy" id="151549"/>
    <lineage>
        <taxon>Eukaryota</taxon>
        <taxon>Metazoa</taxon>
        <taxon>Ecdysozoa</taxon>
        <taxon>Arthropoda</taxon>
        <taxon>Hexapoda</taxon>
        <taxon>Insecta</taxon>
        <taxon>Pterygota</taxon>
        <taxon>Neoptera</taxon>
        <taxon>Endopterygota</taxon>
        <taxon>Lepidoptera</taxon>
        <taxon>Glossata</taxon>
        <taxon>Ditrysia</taxon>
        <taxon>Tineoidea</taxon>
        <taxon>Psychidae</taxon>
        <taxon>Oiketicinae</taxon>
        <taxon>Eumeta</taxon>
    </lineage>
</organism>
<dbReference type="Gene3D" id="3.60.10.10">
    <property type="entry name" value="Endonuclease/exonuclease/phosphatase"/>
    <property type="match status" value="1"/>
</dbReference>
<dbReference type="EMBL" id="BGZK01001609">
    <property type="protein sequence ID" value="GBP83195.1"/>
    <property type="molecule type" value="Genomic_DNA"/>
</dbReference>
<evidence type="ECO:0000313" key="1">
    <source>
        <dbReference type="EMBL" id="GBP83195.1"/>
    </source>
</evidence>
<gene>
    <name evidence="1" type="ORF">EVAR_66746_1</name>
</gene>
<dbReference type="InterPro" id="IPR036691">
    <property type="entry name" value="Endo/exonu/phosph_ase_sf"/>
</dbReference>
<protein>
    <recommendedName>
        <fullName evidence="3">115 kDa protein in type-1 retrotransposable element R1DM</fullName>
    </recommendedName>
</protein>
<dbReference type="SUPFAM" id="SSF56219">
    <property type="entry name" value="DNase I-like"/>
    <property type="match status" value="1"/>
</dbReference>
<keyword evidence="2" id="KW-1185">Reference proteome</keyword>
<dbReference type="AlphaFoldDB" id="A0A4C1Z9B2"/>
<accession>A0A4C1Z9B2</accession>
<name>A0A4C1Z9B2_EUMVA</name>
<sequence>MRLACASEVCLLSEVTAAYVSLSSVTSDTLFSVIVCLTAISAPLRKLPLRISFTVASEYEFLRCVGKMMHSVSIHICLLQQELHKWWPEYEYGSVESSVLLVVDILAAVDRTHMVRSKVATAELLVEAERRNITVALVQKPYIGNAGELRRYPGCRVAQKTTQRRGSVKAAIIILNSGVDVEEDQTLNVKNVAAAIIKAGNCRIGVASVYFERDMPISVWWDSEGDDLRGVDLCDFHNSEGLHILNEGNTPTFESTTRNFGDLLEVNPPFTGAEVRNALKKFHQRKAAGIDGFMSDICKAAIFRDLGLFLAMTNKYFKLGYFPRAWKVAVIKVISKPRQGGFVQYLHRFKLKDSLYCTCDPTKIRDVLHVLEECPMFLLDCVVL</sequence>
<proteinExistence type="predicted"/>
<evidence type="ECO:0000313" key="2">
    <source>
        <dbReference type="Proteomes" id="UP000299102"/>
    </source>
</evidence>
<dbReference type="Proteomes" id="UP000299102">
    <property type="component" value="Unassembled WGS sequence"/>
</dbReference>
<comment type="caution">
    <text evidence="1">The sequence shown here is derived from an EMBL/GenBank/DDBJ whole genome shotgun (WGS) entry which is preliminary data.</text>
</comment>
<dbReference type="OrthoDB" id="411871at2759"/>